<dbReference type="InterPro" id="IPR041183">
    <property type="entry name" value="Cyclophilin-like"/>
</dbReference>
<dbReference type="Pfam" id="PF18050">
    <property type="entry name" value="Cyclophil_like2"/>
    <property type="match status" value="1"/>
</dbReference>
<dbReference type="EMBL" id="JAUHPV010000003">
    <property type="protein sequence ID" value="MDN4472580.1"/>
    <property type="molecule type" value="Genomic_DNA"/>
</dbReference>
<feature type="domain" description="Cyclophilin-like" evidence="1">
    <location>
        <begin position="7"/>
        <end position="114"/>
    </location>
</feature>
<reference evidence="2" key="1">
    <citation type="submission" date="2023-06" db="EMBL/GenBank/DDBJ databases">
        <title>SYSU T00b26.</title>
        <authorList>
            <person name="Gao L."/>
            <person name="Fang B.-Z."/>
            <person name="Li W.-J."/>
        </authorList>
    </citation>
    <scope>NUCLEOTIDE SEQUENCE</scope>
    <source>
        <strain evidence="2">SYSU T00b26</strain>
    </source>
</reference>
<dbReference type="SUPFAM" id="SSF50891">
    <property type="entry name" value="Cyclophilin-like"/>
    <property type="match status" value="1"/>
</dbReference>
<evidence type="ECO:0000259" key="1">
    <source>
        <dbReference type="Pfam" id="PF18050"/>
    </source>
</evidence>
<name>A0ABT8G0B6_9MICO</name>
<comment type="caution">
    <text evidence="2">The sequence shown here is derived from an EMBL/GenBank/DDBJ whole genome shotgun (WGS) entry which is preliminary data.</text>
</comment>
<evidence type="ECO:0000313" key="2">
    <source>
        <dbReference type="EMBL" id="MDN4472580.1"/>
    </source>
</evidence>
<sequence>MQIEFAIPDKTFTVTLDDGAAAQSLVDQLPLTLSMRDFHGIEKVADLPARLSTKGAPDGMKPSVGALTYYAPWGNLAFFYKPFGFADGLVALGTVDGDPAVLQRISDGDQASVTLVS</sequence>
<evidence type="ECO:0000313" key="3">
    <source>
        <dbReference type="Proteomes" id="UP001172738"/>
    </source>
</evidence>
<dbReference type="Proteomes" id="UP001172738">
    <property type="component" value="Unassembled WGS sequence"/>
</dbReference>
<protein>
    <submittedName>
        <fullName evidence="2">Cyclophilin-like fold protein</fullName>
    </submittedName>
</protein>
<gene>
    <name evidence="2" type="ORF">QQX04_06195</name>
</gene>
<dbReference type="RefSeq" id="WP_301127272.1">
    <property type="nucleotide sequence ID" value="NZ_JAUHPV010000003.1"/>
</dbReference>
<dbReference type="InterPro" id="IPR029000">
    <property type="entry name" value="Cyclophilin-like_dom_sf"/>
</dbReference>
<proteinExistence type="predicted"/>
<dbReference type="Gene3D" id="2.40.100.20">
    <property type="match status" value="1"/>
</dbReference>
<accession>A0ABT8G0B6</accession>
<keyword evidence="3" id="KW-1185">Reference proteome</keyword>
<organism evidence="2 3">
    <name type="scientific">Demequina zhanjiangensis</name>
    <dbReference type="NCBI Taxonomy" id="3051659"/>
    <lineage>
        <taxon>Bacteria</taxon>
        <taxon>Bacillati</taxon>
        <taxon>Actinomycetota</taxon>
        <taxon>Actinomycetes</taxon>
        <taxon>Micrococcales</taxon>
        <taxon>Demequinaceae</taxon>
        <taxon>Demequina</taxon>
    </lineage>
</organism>